<dbReference type="EMBL" id="UINC01009159">
    <property type="protein sequence ID" value="SVA41093.1"/>
    <property type="molecule type" value="Genomic_DNA"/>
</dbReference>
<dbReference type="PANTHER" id="PTHR30296">
    <property type="entry name" value="UNCHARACTERIZED PROTEIN YKGE"/>
    <property type="match status" value="1"/>
</dbReference>
<feature type="domain" description="Cysteine-rich" evidence="1">
    <location>
        <begin position="134"/>
        <end position="218"/>
    </location>
</feature>
<dbReference type="Pfam" id="PF02754">
    <property type="entry name" value="CCG"/>
    <property type="match status" value="2"/>
</dbReference>
<dbReference type="GO" id="GO:0016491">
    <property type="term" value="F:oxidoreductase activity"/>
    <property type="evidence" value="ECO:0007669"/>
    <property type="project" value="UniProtKB-ARBA"/>
</dbReference>
<organism evidence="2">
    <name type="scientific">marine metagenome</name>
    <dbReference type="NCBI Taxonomy" id="408172"/>
    <lineage>
        <taxon>unclassified sequences</taxon>
        <taxon>metagenomes</taxon>
        <taxon>ecological metagenomes</taxon>
    </lineage>
</organism>
<protein>
    <recommendedName>
        <fullName evidence="1">Cysteine-rich domain-containing protein</fullName>
    </recommendedName>
</protein>
<feature type="domain" description="Cysteine-rich" evidence="1">
    <location>
        <begin position="8"/>
        <end position="87"/>
    </location>
</feature>
<evidence type="ECO:0000313" key="2">
    <source>
        <dbReference type="EMBL" id="SVA41093.1"/>
    </source>
</evidence>
<dbReference type="PANTHER" id="PTHR30296:SF0">
    <property type="entry name" value="LACTATE UTILIZATION PROTEIN A"/>
    <property type="match status" value="1"/>
</dbReference>
<proteinExistence type="predicted"/>
<dbReference type="GO" id="GO:0005829">
    <property type="term" value="C:cytosol"/>
    <property type="evidence" value="ECO:0007669"/>
    <property type="project" value="TreeGrafter"/>
</dbReference>
<accession>A0A381VNM2</accession>
<name>A0A381VNM2_9ZZZZ</name>
<sequence length="246" mass="27151">MAVNEVYFMGTCLVDLFYPKAGLAGMQLLKREGIKVIYPSKQTCCGQPAFNSGYRKESLPVARSLIKCFPKDIPIVIPSGSCAGMIKHHWSELFEGESDIETALSVAERVYELTEFLVDELNVELTDLGEPTKITIHTSCASRNEMKIAERIEDLVSQLSKVEVLEQERKSECCGFGGTFAVKQADISGAMVKDKTDALKATDASSVISQDCGCLMNIGCALEKQNSKLKTQHIAEFLWDRTHAKN</sequence>
<dbReference type="InterPro" id="IPR004017">
    <property type="entry name" value="Cys_rich_dom"/>
</dbReference>
<dbReference type="AlphaFoldDB" id="A0A381VNM2"/>
<reference evidence="2" key="1">
    <citation type="submission" date="2018-05" db="EMBL/GenBank/DDBJ databases">
        <authorList>
            <person name="Lanie J.A."/>
            <person name="Ng W.-L."/>
            <person name="Kazmierczak K.M."/>
            <person name="Andrzejewski T.M."/>
            <person name="Davidsen T.M."/>
            <person name="Wayne K.J."/>
            <person name="Tettelin H."/>
            <person name="Glass J.I."/>
            <person name="Rusch D."/>
            <person name="Podicherti R."/>
            <person name="Tsui H.-C.T."/>
            <person name="Winkler M.E."/>
        </authorList>
    </citation>
    <scope>NUCLEOTIDE SEQUENCE</scope>
</reference>
<gene>
    <name evidence="2" type="ORF">METZ01_LOCUS93947</name>
</gene>
<evidence type="ECO:0000259" key="1">
    <source>
        <dbReference type="Pfam" id="PF02754"/>
    </source>
</evidence>